<evidence type="ECO:0000313" key="1">
    <source>
        <dbReference type="EMBL" id="EDO03034.1"/>
    </source>
</evidence>
<dbReference type="InParanoid" id="A7EJL8"/>
<gene>
    <name evidence="1" type="ORF">SS1G_05512</name>
</gene>
<organism evidence="1 2">
    <name type="scientific">Sclerotinia sclerotiorum (strain ATCC 18683 / 1980 / Ss-1)</name>
    <name type="common">White mold</name>
    <name type="synonym">Whetzelinia sclerotiorum</name>
    <dbReference type="NCBI Taxonomy" id="665079"/>
    <lineage>
        <taxon>Eukaryota</taxon>
        <taxon>Fungi</taxon>
        <taxon>Dikarya</taxon>
        <taxon>Ascomycota</taxon>
        <taxon>Pezizomycotina</taxon>
        <taxon>Leotiomycetes</taxon>
        <taxon>Helotiales</taxon>
        <taxon>Sclerotiniaceae</taxon>
        <taxon>Sclerotinia</taxon>
    </lineage>
</organism>
<dbReference type="KEGG" id="ssl:SS1G_05512"/>
<accession>A7EJL8</accession>
<dbReference type="Proteomes" id="UP000001312">
    <property type="component" value="Unassembled WGS sequence"/>
</dbReference>
<dbReference type="RefSeq" id="XP_001594083.1">
    <property type="nucleotide sequence ID" value="XM_001594033.1"/>
</dbReference>
<dbReference type="AlphaFoldDB" id="A7EJL8"/>
<dbReference type="EMBL" id="CH476626">
    <property type="protein sequence ID" value="EDO03034.1"/>
    <property type="molecule type" value="Genomic_DNA"/>
</dbReference>
<dbReference type="GeneID" id="5490084"/>
<reference evidence="2" key="1">
    <citation type="journal article" date="2011" name="PLoS Genet.">
        <title>Genomic analysis of the necrotrophic fungal pathogens Sclerotinia sclerotiorum and Botrytis cinerea.</title>
        <authorList>
            <person name="Amselem J."/>
            <person name="Cuomo C.A."/>
            <person name="van Kan J.A."/>
            <person name="Viaud M."/>
            <person name="Benito E.P."/>
            <person name="Couloux A."/>
            <person name="Coutinho P.M."/>
            <person name="de Vries R.P."/>
            <person name="Dyer P.S."/>
            <person name="Fillinger S."/>
            <person name="Fournier E."/>
            <person name="Gout L."/>
            <person name="Hahn M."/>
            <person name="Kohn L."/>
            <person name="Lapalu N."/>
            <person name="Plummer K.M."/>
            <person name="Pradier J.M."/>
            <person name="Quevillon E."/>
            <person name="Sharon A."/>
            <person name="Simon A."/>
            <person name="ten Have A."/>
            <person name="Tudzynski B."/>
            <person name="Tudzynski P."/>
            <person name="Wincker P."/>
            <person name="Andrew M."/>
            <person name="Anthouard V."/>
            <person name="Beever R.E."/>
            <person name="Beffa R."/>
            <person name="Benoit I."/>
            <person name="Bouzid O."/>
            <person name="Brault B."/>
            <person name="Chen Z."/>
            <person name="Choquer M."/>
            <person name="Collemare J."/>
            <person name="Cotton P."/>
            <person name="Danchin E.G."/>
            <person name="Da Silva C."/>
            <person name="Gautier A."/>
            <person name="Giraud C."/>
            <person name="Giraud T."/>
            <person name="Gonzalez C."/>
            <person name="Grossetete S."/>
            <person name="Guldener U."/>
            <person name="Henrissat B."/>
            <person name="Howlett B.J."/>
            <person name="Kodira C."/>
            <person name="Kretschmer M."/>
            <person name="Lappartient A."/>
            <person name="Leroch M."/>
            <person name="Levis C."/>
            <person name="Mauceli E."/>
            <person name="Neuveglise C."/>
            <person name="Oeser B."/>
            <person name="Pearson M."/>
            <person name="Poulain J."/>
            <person name="Poussereau N."/>
            <person name="Quesneville H."/>
            <person name="Rascle C."/>
            <person name="Schumacher J."/>
            <person name="Segurens B."/>
            <person name="Sexton A."/>
            <person name="Silva E."/>
            <person name="Sirven C."/>
            <person name="Soanes D.M."/>
            <person name="Talbot N.J."/>
            <person name="Templeton M."/>
            <person name="Yandava C."/>
            <person name="Yarden O."/>
            <person name="Zeng Q."/>
            <person name="Rollins J.A."/>
            <person name="Lebrun M.H."/>
            <person name="Dickman M."/>
        </authorList>
    </citation>
    <scope>NUCLEOTIDE SEQUENCE [LARGE SCALE GENOMIC DNA]</scope>
    <source>
        <strain evidence="2">ATCC 18683 / 1980 / Ss-1</strain>
    </source>
</reference>
<dbReference type="HOGENOM" id="CLU_2777460_0_0_1"/>
<name>A7EJL8_SCLS1</name>
<sequence>MKTSSQGPIFEVLFLLSSPLSPCFRYALGHHWRGIEYSKVSNLLYQSVSNHGLGTTEYPMLTTAFGARD</sequence>
<evidence type="ECO:0000313" key="2">
    <source>
        <dbReference type="Proteomes" id="UP000001312"/>
    </source>
</evidence>
<keyword evidence="2" id="KW-1185">Reference proteome</keyword>
<proteinExistence type="predicted"/>
<protein>
    <submittedName>
        <fullName evidence="1">Uncharacterized protein</fullName>
    </submittedName>
</protein>